<protein>
    <recommendedName>
        <fullName evidence="4">Leucine-binding protein domain-containing protein</fullName>
    </recommendedName>
</protein>
<dbReference type="PANTHER" id="PTHR47151">
    <property type="entry name" value="LEU/ILE/VAL-BINDING ABC TRANSPORTER SUBUNIT"/>
    <property type="match status" value="1"/>
</dbReference>
<evidence type="ECO:0000259" key="4">
    <source>
        <dbReference type="Pfam" id="PF13458"/>
    </source>
</evidence>
<dbReference type="EMBL" id="LR593886">
    <property type="protein sequence ID" value="VTR92082.1"/>
    <property type="molecule type" value="Genomic_DNA"/>
</dbReference>
<dbReference type="RefSeq" id="WP_162666996.1">
    <property type="nucleotide sequence ID" value="NZ_LR593886.1"/>
</dbReference>
<dbReference type="Proteomes" id="UP000464178">
    <property type="component" value="Chromosome"/>
</dbReference>
<keyword evidence="3" id="KW-0812">Transmembrane</keyword>
<evidence type="ECO:0000313" key="5">
    <source>
        <dbReference type="EMBL" id="VTR92082.1"/>
    </source>
</evidence>
<comment type="similarity">
    <text evidence="1">Belongs to the leucine-binding protein family.</text>
</comment>
<dbReference type="SUPFAM" id="SSF53822">
    <property type="entry name" value="Periplasmic binding protein-like I"/>
    <property type="match status" value="1"/>
</dbReference>
<accession>A0A6P2CY72</accession>
<keyword evidence="3" id="KW-0472">Membrane</keyword>
<name>A0A6P2CY72_9BACT</name>
<evidence type="ECO:0000313" key="6">
    <source>
        <dbReference type="Proteomes" id="UP000464178"/>
    </source>
</evidence>
<dbReference type="InterPro" id="IPR028081">
    <property type="entry name" value="Leu-bd"/>
</dbReference>
<keyword evidence="2" id="KW-0732">Signal</keyword>
<evidence type="ECO:0000256" key="3">
    <source>
        <dbReference type="SAM" id="Phobius"/>
    </source>
</evidence>
<dbReference type="PANTHER" id="PTHR47151:SF2">
    <property type="entry name" value="AMINO ACID BINDING PROTEIN"/>
    <property type="match status" value="1"/>
</dbReference>
<organism evidence="5 6">
    <name type="scientific">Gemmata massiliana</name>
    <dbReference type="NCBI Taxonomy" id="1210884"/>
    <lineage>
        <taxon>Bacteria</taxon>
        <taxon>Pseudomonadati</taxon>
        <taxon>Planctomycetota</taxon>
        <taxon>Planctomycetia</taxon>
        <taxon>Gemmatales</taxon>
        <taxon>Gemmataceae</taxon>
        <taxon>Gemmata</taxon>
    </lineage>
</organism>
<dbReference type="InterPro" id="IPR028082">
    <property type="entry name" value="Peripla_BP_I"/>
</dbReference>
<keyword evidence="5" id="KW-0675">Receptor</keyword>
<feature type="transmembrane region" description="Helical" evidence="3">
    <location>
        <begin position="21"/>
        <end position="40"/>
    </location>
</feature>
<sequence length="423" mass="44960">MKNREAEQNKAQARPVDRRKFLALGGITTTGILLGTGGGGSNTSGNSNAVKIISSLPRTGSAKGQTDTIVNGIKMAFDEVDNKAGEFTIEYLDLDDATPAEGKWTPERETANADQAVKDTDVMAFIGPYNSGAAKVSMPILNKAGVLMISPAVTWPGLTKPGKGDPGEPDIYKPTGKVNFTRVVPADDLQGPLGADWAKSMGVKTVAVLDDNEVYGKGIATLFKERCLEAGIKVLGQQESIDVKQNEFSGVLRKLKTLGTPDLLYFGGTSQTKAGQIAKDMVAVGFGGVKLMVPDGCYELAFIQSAGAELFKTLKCFITFGGSPPDKLTGRGKEFVDKYKAKYGKDPEGYAIYGYEAGKVAVEAIKRAGKKDRAAVLAECLKIKDFDGALGKWSFDENGDTTSRTMSGSTIEGGDFKFVKQLG</sequence>
<reference evidence="5 6" key="1">
    <citation type="submission" date="2019-05" db="EMBL/GenBank/DDBJ databases">
        <authorList>
            <consortium name="Science for Life Laboratories"/>
        </authorList>
    </citation>
    <scope>NUCLEOTIDE SEQUENCE [LARGE SCALE GENOMIC DNA]</scope>
    <source>
        <strain evidence="5">Soil9</strain>
    </source>
</reference>
<dbReference type="Gene3D" id="3.40.50.2300">
    <property type="match status" value="2"/>
</dbReference>
<feature type="domain" description="Leucine-binding protein" evidence="4">
    <location>
        <begin position="51"/>
        <end position="412"/>
    </location>
</feature>
<dbReference type="AlphaFoldDB" id="A0A6P2CY72"/>
<dbReference type="Pfam" id="PF13458">
    <property type="entry name" value="Peripla_BP_6"/>
    <property type="match status" value="1"/>
</dbReference>
<gene>
    <name evidence="5" type="ORF">SOIL9_56320</name>
</gene>
<dbReference type="KEGG" id="gms:SOIL9_56320"/>
<dbReference type="CDD" id="cd06342">
    <property type="entry name" value="PBP1_ABC_LIVBP-like"/>
    <property type="match status" value="1"/>
</dbReference>
<evidence type="ECO:0000256" key="2">
    <source>
        <dbReference type="ARBA" id="ARBA00022729"/>
    </source>
</evidence>
<keyword evidence="3" id="KW-1133">Transmembrane helix</keyword>
<proteinExistence type="inferred from homology"/>
<evidence type="ECO:0000256" key="1">
    <source>
        <dbReference type="ARBA" id="ARBA00010062"/>
    </source>
</evidence>
<keyword evidence="6" id="KW-1185">Reference proteome</keyword>